<evidence type="ECO:0000313" key="1">
    <source>
        <dbReference type="EMBL" id="GKX29833.1"/>
    </source>
</evidence>
<dbReference type="RefSeq" id="WP_281815529.1">
    <property type="nucleotide sequence ID" value="NZ_BRLB01000006.1"/>
</dbReference>
<keyword evidence="2" id="KW-1185">Reference proteome</keyword>
<comment type="caution">
    <text evidence="1">The sequence shown here is derived from an EMBL/GenBank/DDBJ whole genome shotgun (WGS) entry which is preliminary data.</text>
</comment>
<dbReference type="Proteomes" id="UP001144256">
    <property type="component" value="Unassembled WGS sequence"/>
</dbReference>
<organism evidence="1 2">
    <name type="scientific">Vallitalea longa</name>
    <dbReference type="NCBI Taxonomy" id="2936439"/>
    <lineage>
        <taxon>Bacteria</taxon>
        <taxon>Bacillati</taxon>
        <taxon>Bacillota</taxon>
        <taxon>Clostridia</taxon>
        <taxon>Lachnospirales</taxon>
        <taxon>Vallitaleaceae</taxon>
        <taxon>Vallitalea</taxon>
    </lineage>
</organism>
<sequence>MTNVIDKSPIKQYNWRVQDENYNFAIGRNDDNYIYDEMFENGIENKILRDDLVELKEVISTR</sequence>
<dbReference type="EMBL" id="BRLB01000006">
    <property type="protein sequence ID" value="GKX29833.1"/>
    <property type="molecule type" value="Genomic_DNA"/>
</dbReference>
<evidence type="ECO:0000313" key="2">
    <source>
        <dbReference type="Proteomes" id="UP001144256"/>
    </source>
</evidence>
<gene>
    <name evidence="1" type="ORF">SH1V18_23130</name>
</gene>
<name>A0A9W5YEP2_9FIRM</name>
<accession>A0A9W5YEP2</accession>
<protein>
    <submittedName>
        <fullName evidence="1">Uncharacterized protein</fullName>
    </submittedName>
</protein>
<dbReference type="AlphaFoldDB" id="A0A9W5YEP2"/>
<reference evidence="1" key="1">
    <citation type="submission" date="2022-06" db="EMBL/GenBank/DDBJ databases">
        <title>Vallitalea longa sp. nov., an anaerobic bacterium isolated from marine sediment.</title>
        <authorList>
            <person name="Hirano S."/>
            <person name="Terahara T."/>
            <person name="Mori K."/>
            <person name="Hamada M."/>
            <person name="Matsumoto R."/>
            <person name="Kobayashi T."/>
        </authorList>
    </citation>
    <scope>NUCLEOTIDE SEQUENCE</scope>
    <source>
        <strain evidence="1">SH18-1</strain>
    </source>
</reference>
<proteinExistence type="predicted"/>